<keyword evidence="3" id="KW-0902">Two-component regulatory system</keyword>
<feature type="transmembrane region" description="Helical" evidence="4">
    <location>
        <begin position="80"/>
        <end position="108"/>
    </location>
</feature>
<dbReference type="GO" id="GO:0046983">
    <property type="term" value="F:protein dimerization activity"/>
    <property type="evidence" value="ECO:0007669"/>
    <property type="project" value="InterPro"/>
</dbReference>
<dbReference type="PANTHER" id="PTHR24421">
    <property type="entry name" value="NITRATE/NITRITE SENSOR PROTEIN NARX-RELATED"/>
    <property type="match status" value="1"/>
</dbReference>
<dbReference type="Pfam" id="PF07730">
    <property type="entry name" value="HisKA_3"/>
    <property type="match status" value="1"/>
</dbReference>
<dbReference type="InterPro" id="IPR011712">
    <property type="entry name" value="Sig_transdc_His_kin_sub3_dim/P"/>
</dbReference>
<dbReference type="AlphaFoldDB" id="A0A9X3RR90"/>
<protein>
    <submittedName>
        <fullName evidence="6">Sensor histidine kinase</fullName>
    </submittedName>
</protein>
<dbReference type="PANTHER" id="PTHR24421:SF63">
    <property type="entry name" value="SENSOR HISTIDINE KINASE DESK"/>
    <property type="match status" value="1"/>
</dbReference>
<dbReference type="Gene3D" id="1.20.5.1930">
    <property type="match status" value="1"/>
</dbReference>
<evidence type="ECO:0000256" key="2">
    <source>
        <dbReference type="ARBA" id="ARBA00022777"/>
    </source>
</evidence>
<evidence type="ECO:0000256" key="3">
    <source>
        <dbReference type="ARBA" id="ARBA00023012"/>
    </source>
</evidence>
<evidence type="ECO:0000313" key="7">
    <source>
        <dbReference type="EMBL" id="MDV2423440.1"/>
    </source>
</evidence>
<dbReference type="Proteomes" id="UP001185631">
    <property type="component" value="Unassembled WGS sequence"/>
</dbReference>
<sequence>MAKPRYPGRSFVLNNALFASVWLIFLIPNLVAIYFAPGFGLVDQIGATACVLAFGGFYFFAFGSIGYFPRGWCPEQRVALRWIVLASIAALSIPFLGILATTFVPYLAALLGFNLSLRRALTLTLLTGAMLAAICWYFAPENIGWASIILFAWPILLVLLGTFSQREDSRTELEHELELARQREAIARDVHDLLGHSLTVINLKSELARRQVDSDPQRAKRELQEVSDLSRKSLAEVRSTVTRMRMPTFEGEIHAAQRALETAGIAAYLPSTTTAAGLYDAVFSWALRELTTNVVRHSGATHCWVSVTDHQLQVADDGCGFDADKSLPHSQGGIAGLRQRVNDAGGQLLFARRNSCTIALVTMNGEENFLPLEPAGGPHID</sequence>
<reference evidence="6" key="1">
    <citation type="submission" date="2022-02" db="EMBL/GenBank/DDBJ databases">
        <title>Corynebacterium sp. from urogenital microbiome.</title>
        <authorList>
            <person name="Cappelli E.A."/>
            <person name="Ribeiro T.G."/>
            <person name="Peixe L."/>
        </authorList>
    </citation>
    <scope>NUCLEOTIDE SEQUENCE</scope>
    <source>
        <strain evidence="6">C8Ua_181</strain>
    </source>
</reference>
<evidence type="ECO:0000256" key="4">
    <source>
        <dbReference type="SAM" id="Phobius"/>
    </source>
</evidence>
<evidence type="ECO:0000313" key="8">
    <source>
        <dbReference type="Proteomes" id="UP001146430"/>
    </source>
</evidence>
<dbReference type="EMBL" id="JAVBID010000003">
    <property type="protein sequence ID" value="MDV2423440.1"/>
    <property type="molecule type" value="Genomic_DNA"/>
</dbReference>
<gene>
    <name evidence="6" type="ORF">L8V01_00140</name>
    <name evidence="7" type="ORF">RAE13_03290</name>
</gene>
<evidence type="ECO:0000313" key="6">
    <source>
        <dbReference type="EMBL" id="MCZ9305899.1"/>
    </source>
</evidence>
<accession>A0A9X3RR90</accession>
<dbReference type="EMBL" id="JAKMUU010000001">
    <property type="protein sequence ID" value="MCZ9305899.1"/>
    <property type="molecule type" value="Genomic_DNA"/>
</dbReference>
<name>A0A9X3RR90_9CORY</name>
<proteinExistence type="predicted"/>
<evidence type="ECO:0000313" key="9">
    <source>
        <dbReference type="Proteomes" id="UP001185631"/>
    </source>
</evidence>
<comment type="caution">
    <text evidence="6">The sequence shown here is derived from an EMBL/GenBank/DDBJ whole genome shotgun (WGS) entry which is preliminary data.</text>
</comment>
<evidence type="ECO:0000256" key="1">
    <source>
        <dbReference type="ARBA" id="ARBA00022679"/>
    </source>
</evidence>
<keyword evidence="4" id="KW-0812">Transmembrane</keyword>
<feature type="transmembrane region" description="Helical" evidence="4">
    <location>
        <begin position="145"/>
        <end position="163"/>
    </location>
</feature>
<feature type="domain" description="Signal transduction histidine kinase subgroup 3 dimerisation and phosphoacceptor" evidence="5">
    <location>
        <begin position="183"/>
        <end position="247"/>
    </location>
</feature>
<keyword evidence="1" id="KW-0808">Transferase</keyword>
<feature type="transmembrane region" description="Helical" evidence="4">
    <location>
        <begin position="47"/>
        <end position="68"/>
    </location>
</feature>
<reference evidence="7 9" key="2">
    <citation type="submission" date="2023-08" db="EMBL/GenBank/DDBJ databases">
        <title>Genomic characterization of the C. tuberculostearicum species complex, a ubiquitous member of the human skin microbiome.</title>
        <authorList>
            <person name="Ahmed N."/>
            <person name="Deming C."/>
            <person name="Conlan S."/>
            <person name="Segre J."/>
        </authorList>
    </citation>
    <scope>NUCLEOTIDE SEQUENCE [LARGE SCALE GENOMIC DNA]</scope>
    <source>
        <strain evidence="7 9">CTNIH19</strain>
    </source>
</reference>
<organism evidence="6 8">
    <name type="scientific">Corynebacterium curieae</name>
    <dbReference type="NCBI Taxonomy" id="2913500"/>
    <lineage>
        <taxon>Bacteria</taxon>
        <taxon>Bacillati</taxon>
        <taxon>Actinomycetota</taxon>
        <taxon>Actinomycetes</taxon>
        <taxon>Mycobacteriales</taxon>
        <taxon>Corynebacteriaceae</taxon>
        <taxon>Corynebacterium</taxon>
    </lineage>
</organism>
<keyword evidence="9" id="KW-1185">Reference proteome</keyword>
<dbReference type="GO" id="GO:0016020">
    <property type="term" value="C:membrane"/>
    <property type="evidence" value="ECO:0007669"/>
    <property type="project" value="InterPro"/>
</dbReference>
<dbReference type="InterPro" id="IPR036890">
    <property type="entry name" value="HATPase_C_sf"/>
</dbReference>
<dbReference type="Gene3D" id="3.30.565.10">
    <property type="entry name" value="Histidine kinase-like ATPase, C-terminal domain"/>
    <property type="match status" value="1"/>
</dbReference>
<keyword evidence="4" id="KW-1133">Transmembrane helix</keyword>
<keyword evidence="4" id="KW-0472">Membrane</keyword>
<dbReference type="Proteomes" id="UP001146430">
    <property type="component" value="Unassembled WGS sequence"/>
</dbReference>
<feature type="transmembrane region" description="Helical" evidence="4">
    <location>
        <begin position="120"/>
        <end position="139"/>
    </location>
</feature>
<dbReference type="SUPFAM" id="SSF55874">
    <property type="entry name" value="ATPase domain of HSP90 chaperone/DNA topoisomerase II/histidine kinase"/>
    <property type="match status" value="1"/>
</dbReference>
<evidence type="ECO:0000259" key="5">
    <source>
        <dbReference type="Pfam" id="PF07730"/>
    </source>
</evidence>
<keyword evidence="2 6" id="KW-0418">Kinase</keyword>
<feature type="transmembrane region" description="Helical" evidence="4">
    <location>
        <begin position="12"/>
        <end position="35"/>
    </location>
</feature>
<dbReference type="CDD" id="cd16917">
    <property type="entry name" value="HATPase_UhpB-NarQ-NarX-like"/>
    <property type="match status" value="1"/>
</dbReference>
<dbReference type="InterPro" id="IPR050482">
    <property type="entry name" value="Sensor_HK_TwoCompSys"/>
</dbReference>
<dbReference type="GO" id="GO:0000155">
    <property type="term" value="F:phosphorelay sensor kinase activity"/>
    <property type="evidence" value="ECO:0007669"/>
    <property type="project" value="InterPro"/>
</dbReference>